<evidence type="ECO:0000313" key="2">
    <source>
        <dbReference type="EMBL" id="CAF3600641.1"/>
    </source>
</evidence>
<protein>
    <submittedName>
        <fullName evidence="1">Uncharacterized protein</fullName>
    </submittedName>
</protein>
<dbReference type="Proteomes" id="UP000663844">
    <property type="component" value="Unassembled WGS sequence"/>
</dbReference>
<dbReference type="EMBL" id="CAJOAZ010000277">
    <property type="protein sequence ID" value="CAF3600641.1"/>
    <property type="molecule type" value="Genomic_DNA"/>
</dbReference>
<dbReference type="AlphaFoldDB" id="A0A814FHN1"/>
<reference evidence="1" key="1">
    <citation type="submission" date="2021-02" db="EMBL/GenBank/DDBJ databases">
        <authorList>
            <person name="Nowell W R."/>
        </authorList>
    </citation>
    <scope>NUCLEOTIDE SEQUENCE</scope>
</reference>
<evidence type="ECO:0000313" key="3">
    <source>
        <dbReference type="Proteomes" id="UP000663845"/>
    </source>
</evidence>
<sequence>MGCGAGRPYTKKDIEIYLNKNQLRLPSAELVEGGTIKLKTNDGFFNSSTLLDSKWLQNKMTNSEYHQAIEHINQRVAHAVLGTSTTLPINQIPKSQTALLAVEELNDKYKERVHFLFQHTEQENSINATESFLYINFK</sequence>
<name>A0A814FHN1_9BILA</name>
<organism evidence="1 3">
    <name type="scientific">Adineta steineri</name>
    <dbReference type="NCBI Taxonomy" id="433720"/>
    <lineage>
        <taxon>Eukaryota</taxon>
        <taxon>Metazoa</taxon>
        <taxon>Spiralia</taxon>
        <taxon>Gnathifera</taxon>
        <taxon>Rotifera</taxon>
        <taxon>Eurotatoria</taxon>
        <taxon>Bdelloidea</taxon>
        <taxon>Adinetida</taxon>
        <taxon>Adinetidae</taxon>
        <taxon>Adineta</taxon>
    </lineage>
</organism>
<evidence type="ECO:0000313" key="1">
    <source>
        <dbReference type="EMBL" id="CAF0983113.1"/>
    </source>
</evidence>
<proteinExistence type="predicted"/>
<dbReference type="EMBL" id="CAJNOG010000128">
    <property type="protein sequence ID" value="CAF0983113.1"/>
    <property type="molecule type" value="Genomic_DNA"/>
</dbReference>
<accession>A0A814FHN1</accession>
<gene>
    <name evidence="1" type="ORF">JYZ213_LOCUS15034</name>
    <name evidence="2" type="ORF">OXD698_LOCUS6396</name>
</gene>
<dbReference type="Proteomes" id="UP000663845">
    <property type="component" value="Unassembled WGS sequence"/>
</dbReference>
<comment type="caution">
    <text evidence="1">The sequence shown here is derived from an EMBL/GenBank/DDBJ whole genome shotgun (WGS) entry which is preliminary data.</text>
</comment>